<keyword evidence="2" id="KW-1185">Reference proteome</keyword>
<protein>
    <recommendedName>
        <fullName evidence="3">DUF1835 domain-containing protein</fullName>
    </recommendedName>
</protein>
<dbReference type="RefSeq" id="WP_188616526.1">
    <property type="nucleotide sequence ID" value="NZ_BMLV01000001.1"/>
</dbReference>
<organism evidence="1 2">
    <name type="scientific">Cloacibacterium rupense</name>
    <dbReference type="NCBI Taxonomy" id="517423"/>
    <lineage>
        <taxon>Bacteria</taxon>
        <taxon>Pseudomonadati</taxon>
        <taxon>Bacteroidota</taxon>
        <taxon>Flavobacteriia</taxon>
        <taxon>Flavobacteriales</taxon>
        <taxon>Weeksellaceae</taxon>
    </lineage>
</organism>
<dbReference type="Proteomes" id="UP000620064">
    <property type="component" value="Unassembled WGS sequence"/>
</dbReference>
<proteinExistence type="predicted"/>
<comment type="caution">
    <text evidence="1">The sequence shown here is derived from an EMBL/GenBank/DDBJ whole genome shotgun (WGS) entry which is preliminary data.</text>
</comment>
<evidence type="ECO:0000313" key="1">
    <source>
        <dbReference type="EMBL" id="GGP02122.1"/>
    </source>
</evidence>
<gene>
    <name evidence="1" type="ORF">GCM10010992_05240</name>
</gene>
<accession>A0ABQ2NFL0</accession>
<sequence length="138" mass="16655">MEALEYHIVNGDHLKEFLTHNDKVYPFREALIEGDSSYDVNELEIFFQKRADYFKALFPDENYREKVVSVFLKMDKIPSEATVYFWFGNDEFCLRNLAFLLDVFQNKNWIKKRVLPDNKTCEDFFQQIDFRENSEIIK</sequence>
<evidence type="ECO:0000313" key="2">
    <source>
        <dbReference type="Proteomes" id="UP000620064"/>
    </source>
</evidence>
<reference evidence="2" key="1">
    <citation type="journal article" date="2019" name="Int. J. Syst. Evol. Microbiol.">
        <title>The Global Catalogue of Microorganisms (GCM) 10K type strain sequencing project: providing services to taxonomists for standard genome sequencing and annotation.</title>
        <authorList>
            <consortium name="The Broad Institute Genomics Platform"/>
            <consortium name="The Broad Institute Genome Sequencing Center for Infectious Disease"/>
            <person name="Wu L."/>
            <person name="Ma J."/>
        </authorList>
    </citation>
    <scope>NUCLEOTIDE SEQUENCE [LARGE SCALE GENOMIC DNA]</scope>
    <source>
        <strain evidence="2">CGMCC 1.7656</strain>
    </source>
</reference>
<evidence type="ECO:0008006" key="3">
    <source>
        <dbReference type="Google" id="ProtNLM"/>
    </source>
</evidence>
<name>A0ABQ2NFL0_9FLAO</name>
<dbReference type="EMBL" id="BMLV01000001">
    <property type="protein sequence ID" value="GGP02122.1"/>
    <property type="molecule type" value="Genomic_DNA"/>
</dbReference>